<evidence type="ECO:0000256" key="1">
    <source>
        <dbReference type="SAM" id="MobiDB-lite"/>
    </source>
</evidence>
<dbReference type="AlphaFoldDB" id="A0A6A6VZL8"/>
<accession>A0A6A6VZL8</accession>
<feature type="compositionally biased region" description="Low complexity" evidence="1">
    <location>
        <begin position="70"/>
        <end position="105"/>
    </location>
</feature>
<feature type="compositionally biased region" description="Pro residues" evidence="1">
    <location>
        <begin position="106"/>
        <end position="115"/>
    </location>
</feature>
<keyword evidence="3" id="KW-1185">Reference proteome</keyword>
<sequence length="259" mass="28926">MTRASYHASSRGGRAADPNTRNTRSNNRHTNNTYSAFEEEGHHDQLHPPNPTFRTQTATSANPSSHRTENNNPSRSSRNPDAQNTHTTPHTQNTHTQPHAHANSQHPPPYPPPQAHAPNPCTPHNHTEPIIQSNNPISFGRPSHHNNRHGQAPPTGYMIPITQLEYENMMGRGIHEDDDDGYDDLDDEYDDDDGDGDEGYAEFAMHEAEVLGAMGLGHGGRARMRRRGGRRGPIGEFWAPGMYYPGDRVYYGGMRGRYP</sequence>
<dbReference type="RefSeq" id="XP_033598569.1">
    <property type="nucleotide sequence ID" value="XM_033748708.1"/>
</dbReference>
<dbReference type="GeneID" id="54489762"/>
<feature type="compositionally biased region" description="Acidic residues" evidence="1">
    <location>
        <begin position="176"/>
        <end position="194"/>
    </location>
</feature>
<proteinExistence type="predicted"/>
<dbReference type="EMBL" id="ML996576">
    <property type="protein sequence ID" value="KAF2756118.1"/>
    <property type="molecule type" value="Genomic_DNA"/>
</dbReference>
<gene>
    <name evidence="2" type="ORF">EJ05DRAFT_518745</name>
</gene>
<dbReference type="Proteomes" id="UP000799437">
    <property type="component" value="Unassembled WGS sequence"/>
</dbReference>
<feature type="compositionally biased region" description="Polar residues" evidence="1">
    <location>
        <begin position="52"/>
        <end position="65"/>
    </location>
</feature>
<protein>
    <submittedName>
        <fullName evidence="2">Uncharacterized protein</fullName>
    </submittedName>
</protein>
<reference evidence="2" key="1">
    <citation type="journal article" date="2020" name="Stud. Mycol.">
        <title>101 Dothideomycetes genomes: a test case for predicting lifestyles and emergence of pathogens.</title>
        <authorList>
            <person name="Haridas S."/>
            <person name="Albert R."/>
            <person name="Binder M."/>
            <person name="Bloem J."/>
            <person name="Labutti K."/>
            <person name="Salamov A."/>
            <person name="Andreopoulos B."/>
            <person name="Baker S."/>
            <person name="Barry K."/>
            <person name="Bills G."/>
            <person name="Bluhm B."/>
            <person name="Cannon C."/>
            <person name="Castanera R."/>
            <person name="Culley D."/>
            <person name="Daum C."/>
            <person name="Ezra D."/>
            <person name="Gonzalez J."/>
            <person name="Henrissat B."/>
            <person name="Kuo A."/>
            <person name="Liang C."/>
            <person name="Lipzen A."/>
            <person name="Lutzoni F."/>
            <person name="Magnuson J."/>
            <person name="Mondo S."/>
            <person name="Nolan M."/>
            <person name="Ohm R."/>
            <person name="Pangilinan J."/>
            <person name="Park H.-J."/>
            <person name="Ramirez L."/>
            <person name="Alfaro M."/>
            <person name="Sun H."/>
            <person name="Tritt A."/>
            <person name="Yoshinaga Y."/>
            <person name="Zwiers L.-H."/>
            <person name="Turgeon B."/>
            <person name="Goodwin S."/>
            <person name="Spatafora J."/>
            <person name="Crous P."/>
            <person name="Grigoriev I."/>
        </authorList>
    </citation>
    <scope>NUCLEOTIDE SEQUENCE</scope>
    <source>
        <strain evidence="2">CBS 121739</strain>
    </source>
</reference>
<feature type="region of interest" description="Disordered" evidence="1">
    <location>
        <begin position="172"/>
        <end position="194"/>
    </location>
</feature>
<feature type="region of interest" description="Disordered" evidence="1">
    <location>
        <begin position="1"/>
        <end position="156"/>
    </location>
</feature>
<name>A0A6A6VZL8_9PEZI</name>
<organism evidence="2 3">
    <name type="scientific">Pseudovirgaria hyperparasitica</name>
    <dbReference type="NCBI Taxonomy" id="470096"/>
    <lineage>
        <taxon>Eukaryota</taxon>
        <taxon>Fungi</taxon>
        <taxon>Dikarya</taxon>
        <taxon>Ascomycota</taxon>
        <taxon>Pezizomycotina</taxon>
        <taxon>Dothideomycetes</taxon>
        <taxon>Dothideomycetes incertae sedis</taxon>
        <taxon>Acrospermales</taxon>
        <taxon>Acrospermaceae</taxon>
        <taxon>Pseudovirgaria</taxon>
    </lineage>
</organism>
<evidence type="ECO:0000313" key="2">
    <source>
        <dbReference type="EMBL" id="KAF2756118.1"/>
    </source>
</evidence>
<feature type="compositionally biased region" description="Low complexity" evidence="1">
    <location>
        <begin position="19"/>
        <end position="33"/>
    </location>
</feature>
<evidence type="ECO:0000313" key="3">
    <source>
        <dbReference type="Proteomes" id="UP000799437"/>
    </source>
</evidence>